<dbReference type="EMBL" id="QGGY01000004">
    <property type="protein sequence ID" value="PWJ76829.1"/>
    <property type="molecule type" value="Genomic_DNA"/>
</dbReference>
<dbReference type="InterPro" id="IPR002575">
    <property type="entry name" value="Aminoglycoside_PTrfase"/>
</dbReference>
<keyword evidence="4" id="KW-1185">Reference proteome</keyword>
<feature type="coiled-coil region" evidence="1">
    <location>
        <begin position="125"/>
        <end position="152"/>
    </location>
</feature>
<dbReference type="PANTHER" id="PTHR21310">
    <property type="entry name" value="AMINOGLYCOSIDE PHOSPHOTRANSFERASE-RELATED-RELATED"/>
    <property type="match status" value="1"/>
</dbReference>
<comment type="caution">
    <text evidence="3">The sequence shown here is derived from an EMBL/GenBank/DDBJ whole genome shotgun (WGS) entry which is preliminary data.</text>
</comment>
<keyword evidence="3" id="KW-0418">Kinase</keyword>
<evidence type="ECO:0000259" key="2">
    <source>
        <dbReference type="Pfam" id="PF01636"/>
    </source>
</evidence>
<keyword evidence="1" id="KW-0175">Coiled coil</keyword>
<evidence type="ECO:0000313" key="3">
    <source>
        <dbReference type="EMBL" id="PWJ76829.1"/>
    </source>
</evidence>
<dbReference type="Gene3D" id="3.30.200.20">
    <property type="entry name" value="Phosphorylase Kinase, domain 1"/>
    <property type="match status" value="1"/>
</dbReference>
<dbReference type="GO" id="GO:0016301">
    <property type="term" value="F:kinase activity"/>
    <property type="evidence" value="ECO:0007669"/>
    <property type="project" value="UniProtKB-KW"/>
</dbReference>
<gene>
    <name evidence="3" type="ORF">C7383_104277</name>
</gene>
<dbReference type="CDD" id="cd05120">
    <property type="entry name" value="APH_ChoK_like"/>
    <property type="match status" value="1"/>
</dbReference>
<accession>A0AB73T665</accession>
<name>A0AB73T665_9FIRM</name>
<reference evidence="3 4" key="1">
    <citation type="submission" date="2018-05" db="EMBL/GenBank/DDBJ databases">
        <authorList>
            <person name="Goeker M."/>
            <person name="Huntemann M."/>
            <person name="Clum A."/>
            <person name="Pillay M."/>
            <person name="Palaniappan K."/>
            <person name="Varghese N."/>
            <person name="Mikhailova N."/>
            <person name="Stamatis D."/>
            <person name="Reddy T."/>
            <person name="Daum C."/>
            <person name="Shapiro N."/>
            <person name="Ivanova N."/>
            <person name="Kyrpides N."/>
            <person name="Woyke T."/>
        </authorList>
    </citation>
    <scope>NUCLEOTIDE SEQUENCE [LARGE SCALE GENOMIC DNA]</scope>
    <source>
        <strain evidence="3 4">DSM 26524</strain>
    </source>
</reference>
<dbReference type="SUPFAM" id="SSF56112">
    <property type="entry name" value="Protein kinase-like (PK-like)"/>
    <property type="match status" value="1"/>
</dbReference>
<feature type="domain" description="Aminoglycoside phosphotransferase" evidence="2">
    <location>
        <begin position="32"/>
        <end position="278"/>
    </location>
</feature>
<dbReference type="PANTHER" id="PTHR21310:SF15">
    <property type="entry name" value="AMINOGLYCOSIDE PHOSPHOTRANSFERASE DOMAIN-CONTAINING PROTEIN"/>
    <property type="match status" value="1"/>
</dbReference>
<proteinExistence type="predicted"/>
<sequence>MKSRTKNLLTDQEIKNLVKINFKDSHQVTHIEELKGGMFNAIYLISRAGEKEKIVLKVGVISGTPLLTYERDIMPTEVACYRMIKEKTSVPVPTVLAYDFSKKHIKSNYFFMTALTGTALAKASRKMDKENLEQIKRRLAEYLAQIHEITGSYYGYFSQDPKQQYQTWKDAFFHMFGQLLQDARGHKVRIPYERIEKALKANEKYLHDLAAPSLVEYDCHDGNVFVKETEKGYQIEGILDFERAFWGDPLADFPTAFVFVDDIRREKAFLESYLKASRRTAYTQEDVKRYQLYRLYIAVIMAAETFRYGFVYSRLQGAWAKRQIKKCLKALENKR</sequence>
<dbReference type="AlphaFoldDB" id="A0AB73T665"/>
<dbReference type="Proteomes" id="UP000245412">
    <property type="component" value="Unassembled WGS sequence"/>
</dbReference>
<dbReference type="InterPro" id="IPR051678">
    <property type="entry name" value="AGP_Transferase"/>
</dbReference>
<dbReference type="InterPro" id="IPR011009">
    <property type="entry name" value="Kinase-like_dom_sf"/>
</dbReference>
<protein>
    <submittedName>
        <fullName evidence="3">Aminoglycoside phosphotransferase (APT) family kinase protein</fullName>
    </submittedName>
</protein>
<dbReference type="Gene3D" id="3.90.1200.10">
    <property type="match status" value="1"/>
</dbReference>
<evidence type="ECO:0000256" key="1">
    <source>
        <dbReference type="SAM" id="Coils"/>
    </source>
</evidence>
<evidence type="ECO:0000313" key="4">
    <source>
        <dbReference type="Proteomes" id="UP000245412"/>
    </source>
</evidence>
<dbReference type="RefSeq" id="WP_109625962.1">
    <property type="nucleotide sequence ID" value="NZ_JANKBI010000023.1"/>
</dbReference>
<organism evidence="3 4">
    <name type="scientific">Murimonas intestini</name>
    <dbReference type="NCBI Taxonomy" id="1337051"/>
    <lineage>
        <taxon>Bacteria</taxon>
        <taxon>Bacillati</taxon>
        <taxon>Bacillota</taxon>
        <taxon>Clostridia</taxon>
        <taxon>Lachnospirales</taxon>
        <taxon>Lachnospiraceae</taxon>
        <taxon>Murimonas</taxon>
    </lineage>
</organism>
<keyword evidence="3" id="KW-0808">Transferase</keyword>
<dbReference type="Pfam" id="PF01636">
    <property type="entry name" value="APH"/>
    <property type="match status" value="1"/>
</dbReference>